<gene>
    <name evidence="1" type="ORF">ENS64_07900</name>
</gene>
<protein>
    <submittedName>
        <fullName evidence="1">Uncharacterized protein</fullName>
    </submittedName>
</protein>
<dbReference type="EMBL" id="DSVQ01000012">
    <property type="protein sequence ID" value="HGT39169.1"/>
    <property type="molecule type" value="Genomic_DNA"/>
</dbReference>
<accession>A0A7C4QRD4</accession>
<organism evidence="1">
    <name type="scientific">Schlesneria paludicola</name>
    <dbReference type="NCBI Taxonomy" id="360056"/>
    <lineage>
        <taxon>Bacteria</taxon>
        <taxon>Pseudomonadati</taxon>
        <taxon>Planctomycetota</taxon>
        <taxon>Planctomycetia</taxon>
        <taxon>Planctomycetales</taxon>
        <taxon>Planctomycetaceae</taxon>
        <taxon>Schlesneria</taxon>
    </lineage>
</organism>
<comment type="caution">
    <text evidence="1">The sequence shown here is derived from an EMBL/GenBank/DDBJ whole genome shotgun (WGS) entry which is preliminary data.</text>
</comment>
<proteinExistence type="predicted"/>
<name>A0A7C4QRD4_9PLAN</name>
<sequence length="132" mass="12904">MNCAAVGVGGAVAGGGAAVGHFVATPLSAATLSSSGYQEACSSSSATGLSSLKLRQLGELLEGFTIAEILVALMLLSAAQRQREEDAGGTLLLLAGLAFASRVGQGSIDLSGVDVCPGQTNAGSGGQFCAWA</sequence>
<dbReference type="AlphaFoldDB" id="A0A7C4QRD4"/>
<evidence type="ECO:0000313" key="1">
    <source>
        <dbReference type="EMBL" id="HGT39169.1"/>
    </source>
</evidence>
<reference evidence="1" key="1">
    <citation type="journal article" date="2020" name="mSystems">
        <title>Genome- and Community-Level Interaction Insights into Carbon Utilization and Element Cycling Functions of Hydrothermarchaeota in Hydrothermal Sediment.</title>
        <authorList>
            <person name="Zhou Z."/>
            <person name="Liu Y."/>
            <person name="Xu W."/>
            <person name="Pan J."/>
            <person name="Luo Z.H."/>
            <person name="Li M."/>
        </authorList>
    </citation>
    <scope>NUCLEOTIDE SEQUENCE [LARGE SCALE GENOMIC DNA]</scope>
    <source>
        <strain evidence="1">SpSt-508</strain>
    </source>
</reference>